<feature type="compositionally biased region" description="Polar residues" evidence="1">
    <location>
        <begin position="110"/>
        <end position="124"/>
    </location>
</feature>
<dbReference type="GO" id="GO:0051666">
    <property type="term" value="P:actin cortical patch localization"/>
    <property type="evidence" value="ECO:0007669"/>
    <property type="project" value="TreeGrafter"/>
</dbReference>
<dbReference type="Proteomes" id="UP001063166">
    <property type="component" value="Unassembled WGS sequence"/>
</dbReference>
<sequence length="805" mass="89897">MKKLFGSKPRPARGTVPSTHPVQEEHIIPTPIHQQHAVYQYPHSQPPHNPGLPARAIPRTSSEEERWEVVSGYDDAHLRNQYQVPASPSHNSSFASLPAGASPPIPSPNGARSPSPFSINSNQAPHARDREQTQSQQQQVLRKKQPTAAPVALRILGALDPPTAQLQARGNSEERFMNATNSYSDSGHREREKDPPERKEKRGFWSRGDKDKDKDKDKDREKDKERDARERGRMLESRDSAREKERREHDGAELTRMIGFLTATASEDWGLVMEVCERASANESNAKEAVRALRREFKYGEPAAQLSAARLWAIMLRNSSELFISQSTARKFLDTLEDLINSSRTSPVVRERVLDVIAAAAYASGSKRDTGFRGLWKRVKPHDKPDEGMPLDNDDAMFNPPVSSRTSHYESSIPGIEYQEPSPLQGDYAPATPQPHPPRKHESRNRIIPPDEDIRRLFQECKIGQGNASLLSQALALSKPEDLKKKDVIKEFYVKCRASQELIFAQIPWASAGAEQSRAQRDQEALVNGLSEDQRAELTTKEKLLAALLSANAELIDALQQYDDLERVAMERMAEEVSRKETRMDRRQWQQYQQDGEFLSDSSLAAGRAAGSSSPSRSRSPSPEPAPQPRHPHTHTGSEIGSLAPPPPAPNGPRSPAQINTHAYTHSRTPSPATPVLDNVVPSGVNGFEIQNGMAHLRVRHDAPVSVSSRSSTYDEYTPIKPSAKALGKRKAAEEDLVENFGEEDFYGDGDVTFSRDHRSDSDDDRSTHEGWPGHRPIQYVYDAVAERTQQRIREEQALVVNGVH</sequence>
<dbReference type="InterPro" id="IPR008942">
    <property type="entry name" value="ENTH_VHS"/>
</dbReference>
<feature type="region of interest" description="Disordered" evidence="1">
    <location>
        <begin position="83"/>
        <end position="250"/>
    </location>
</feature>
<feature type="region of interest" description="Disordered" evidence="1">
    <location>
        <begin position="742"/>
        <end position="775"/>
    </location>
</feature>
<feature type="compositionally biased region" description="Polar residues" evidence="1">
    <location>
        <begin position="401"/>
        <end position="410"/>
    </location>
</feature>
<dbReference type="PANTHER" id="PTHR47789">
    <property type="entry name" value="LAS SEVENTEEN-BINDING PROTEIN 5"/>
    <property type="match status" value="1"/>
</dbReference>
<organism evidence="3 4">
    <name type="scientific">Lyophyllum shimeji</name>
    <name type="common">Hon-shimeji</name>
    <name type="synonym">Tricholoma shimeji</name>
    <dbReference type="NCBI Taxonomy" id="47721"/>
    <lineage>
        <taxon>Eukaryota</taxon>
        <taxon>Fungi</taxon>
        <taxon>Dikarya</taxon>
        <taxon>Basidiomycota</taxon>
        <taxon>Agaricomycotina</taxon>
        <taxon>Agaricomycetes</taxon>
        <taxon>Agaricomycetidae</taxon>
        <taxon>Agaricales</taxon>
        <taxon>Tricholomatineae</taxon>
        <taxon>Lyophyllaceae</taxon>
        <taxon>Lyophyllum</taxon>
    </lineage>
</organism>
<dbReference type="PROSITE" id="PS50179">
    <property type="entry name" value="VHS"/>
    <property type="match status" value="1"/>
</dbReference>
<dbReference type="SUPFAM" id="SSF89009">
    <property type="entry name" value="GAT-like domain"/>
    <property type="match status" value="1"/>
</dbReference>
<feature type="compositionally biased region" description="Low complexity" evidence="1">
    <location>
        <begin position="600"/>
        <end position="621"/>
    </location>
</feature>
<reference evidence="3" key="1">
    <citation type="submission" date="2022-07" db="EMBL/GenBank/DDBJ databases">
        <title>The genome of Lyophyllum shimeji provides insight into the initial evolution of ectomycorrhizal fungal genome.</title>
        <authorList>
            <person name="Kobayashi Y."/>
            <person name="Shibata T."/>
            <person name="Hirakawa H."/>
            <person name="Shigenobu S."/>
            <person name="Nishiyama T."/>
            <person name="Yamada A."/>
            <person name="Hasebe M."/>
            <person name="Kawaguchi M."/>
        </authorList>
    </citation>
    <scope>NUCLEOTIDE SEQUENCE</scope>
    <source>
        <strain evidence="3">AT787</strain>
    </source>
</reference>
<feature type="compositionally biased region" description="Polar residues" evidence="1">
    <location>
        <begin position="658"/>
        <end position="671"/>
    </location>
</feature>
<dbReference type="OrthoDB" id="10255964at2759"/>
<dbReference type="GO" id="GO:0007034">
    <property type="term" value="P:vacuolar transport"/>
    <property type="evidence" value="ECO:0007669"/>
    <property type="project" value="UniProtKB-ARBA"/>
</dbReference>
<dbReference type="GO" id="GO:0007015">
    <property type="term" value="P:actin filament organization"/>
    <property type="evidence" value="ECO:0007669"/>
    <property type="project" value="InterPro"/>
</dbReference>
<feature type="region of interest" description="Disordered" evidence="1">
    <location>
        <begin position="401"/>
        <end position="446"/>
    </location>
</feature>
<gene>
    <name evidence="3" type="ORF">LshimejAT787_1702830</name>
</gene>
<evidence type="ECO:0000256" key="1">
    <source>
        <dbReference type="SAM" id="MobiDB-lite"/>
    </source>
</evidence>
<evidence type="ECO:0000313" key="4">
    <source>
        <dbReference type="Proteomes" id="UP001063166"/>
    </source>
</evidence>
<feature type="compositionally biased region" description="Basic and acidic residues" evidence="1">
    <location>
        <begin position="754"/>
        <end position="773"/>
    </location>
</feature>
<proteinExistence type="predicted"/>
<dbReference type="SMART" id="SM00288">
    <property type="entry name" value="VHS"/>
    <property type="match status" value="1"/>
</dbReference>
<dbReference type="SUPFAM" id="SSF48464">
    <property type="entry name" value="ENTH/VHS domain"/>
    <property type="match status" value="1"/>
</dbReference>
<dbReference type="EMBL" id="BRPK01000017">
    <property type="protein sequence ID" value="GLB44656.1"/>
    <property type="molecule type" value="Genomic_DNA"/>
</dbReference>
<keyword evidence="4" id="KW-1185">Reference proteome</keyword>
<dbReference type="CDD" id="cd16980">
    <property type="entry name" value="VHS_Lsb5"/>
    <property type="match status" value="1"/>
</dbReference>
<feature type="compositionally biased region" description="Polar residues" evidence="1">
    <location>
        <begin position="83"/>
        <end position="95"/>
    </location>
</feature>
<dbReference type="CDD" id="cd21383">
    <property type="entry name" value="GAT_GGA_Tom1-like"/>
    <property type="match status" value="1"/>
</dbReference>
<dbReference type="InterPro" id="IPR038425">
    <property type="entry name" value="GAT_sf"/>
</dbReference>
<feature type="domain" description="VHS" evidence="2">
    <location>
        <begin position="266"/>
        <end position="357"/>
    </location>
</feature>
<dbReference type="GO" id="GO:0035091">
    <property type="term" value="F:phosphatidylinositol binding"/>
    <property type="evidence" value="ECO:0007669"/>
    <property type="project" value="InterPro"/>
</dbReference>
<dbReference type="GO" id="GO:0030479">
    <property type="term" value="C:actin cortical patch"/>
    <property type="evidence" value="ECO:0007669"/>
    <property type="project" value="TreeGrafter"/>
</dbReference>
<dbReference type="InterPro" id="IPR045007">
    <property type="entry name" value="LSB5"/>
</dbReference>
<evidence type="ECO:0000259" key="2">
    <source>
        <dbReference type="PROSITE" id="PS50179"/>
    </source>
</evidence>
<accession>A0A9P3Q0T9</accession>
<dbReference type="Pfam" id="PF00790">
    <property type="entry name" value="VHS"/>
    <property type="match status" value="1"/>
</dbReference>
<dbReference type="GO" id="GO:0006897">
    <property type="term" value="P:endocytosis"/>
    <property type="evidence" value="ECO:0007669"/>
    <property type="project" value="InterPro"/>
</dbReference>
<name>A0A9P3Q0T9_LYOSH</name>
<feature type="region of interest" description="Disordered" evidence="1">
    <location>
        <begin position="597"/>
        <end position="678"/>
    </location>
</feature>
<dbReference type="AlphaFoldDB" id="A0A9P3Q0T9"/>
<protein>
    <submittedName>
        <fullName evidence="3">VHS domain containing protein</fullName>
    </submittedName>
</protein>
<evidence type="ECO:0000313" key="3">
    <source>
        <dbReference type="EMBL" id="GLB44656.1"/>
    </source>
</evidence>
<dbReference type="InterPro" id="IPR002014">
    <property type="entry name" value="VHS_dom"/>
</dbReference>
<dbReference type="Gene3D" id="1.20.58.160">
    <property type="match status" value="1"/>
</dbReference>
<feature type="compositionally biased region" description="Pro residues" evidence="1">
    <location>
        <begin position="644"/>
        <end position="653"/>
    </location>
</feature>
<feature type="compositionally biased region" description="Basic and acidic residues" evidence="1">
    <location>
        <begin position="186"/>
        <end position="250"/>
    </location>
</feature>
<feature type="region of interest" description="Disordered" evidence="1">
    <location>
        <begin position="1"/>
        <end position="68"/>
    </location>
</feature>
<dbReference type="GO" id="GO:0043130">
    <property type="term" value="F:ubiquitin binding"/>
    <property type="evidence" value="ECO:0007669"/>
    <property type="project" value="InterPro"/>
</dbReference>
<dbReference type="Gene3D" id="1.25.40.90">
    <property type="match status" value="1"/>
</dbReference>
<dbReference type="PANTHER" id="PTHR47789:SF2">
    <property type="entry name" value="VHS DOMAIN-CONTAINING PROTEIN"/>
    <property type="match status" value="1"/>
</dbReference>
<comment type="caution">
    <text evidence="3">The sequence shown here is derived from an EMBL/GenBank/DDBJ whole genome shotgun (WGS) entry which is preliminary data.</text>
</comment>